<dbReference type="SUPFAM" id="SSF53756">
    <property type="entry name" value="UDP-Glycosyltransferase/glycogen phosphorylase"/>
    <property type="match status" value="1"/>
</dbReference>
<evidence type="ECO:0000259" key="1">
    <source>
        <dbReference type="Pfam" id="PF13439"/>
    </source>
</evidence>
<dbReference type="NCBIfam" id="TIGR03088">
    <property type="entry name" value="stp2"/>
    <property type="match status" value="1"/>
</dbReference>
<dbReference type="PANTHER" id="PTHR45947">
    <property type="entry name" value="SULFOQUINOVOSYL TRANSFERASE SQD2"/>
    <property type="match status" value="1"/>
</dbReference>
<dbReference type="GO" id="GO:0016758">
    <property type="term" value="F:hexosyltransferase activity"/>
    <property type="evidence" value="ECO:0007669"/>
    <property type="project" value="TreeGrafter"/>
</dbReference>
<reference evidence="2 3" key="1">
    <citation type="submission" date="2019-03" db="EMBL/GenBank/DDBJ databases">
        <title>Genomic Encyclopedia of Type Strains, Phase IV (KMG-IV): sequencing the most valuable type-strain genomes for metagenomic binning, comparative biology and taxonomic classification.</title>
        <authorList>
            <person name="Goeker M."/>
        </authorList>
    </citation>
    <scope>NUCLEOTIDE SEQUENCE [LARGE SCALE GENOMIC DNA]</scope>
    <source>
        <strain evidence="2 3">DSM 25287</strain>
    </source>
</reference>
<proteinExistence type="predicted"/>
<dbReference type="RefSeq" id="WP_132538991.1">
    <property type="nucleotide sequence ID" value="NZ_SLWY01000003.1"/>
</dbReference>
<dbReference type="PANTHER" id="PTHR45947:SF3">
    <property type="entry name" value="SULFOQUINOVOSYL TRANSFERASE SQD2"/>
    <property type="match status" value="1"/>
</dbReference>
<dbReference type="Proteomes" id="UP000295765">
    <property type="component" value="Unassembled WGS sequence"/>
</dbReference>
<keyword evidence="3" id="KW-1185">Reference proteome</keyword>
<dbReference type="EMBL" id="SLWY01000003">
    <property type="protein sequence ID" value="TCO83182.1"/>
    <property type="molecule type" value="Genomic_DNA"/>
</dbReference>
<sequence length="383" mass="41006">MTVAPQAPPLVAHVIHRLSIGGLENGVVNLVNHMPRERFRHAVVCLTDYTEFRARIASPEVEVIALHKRPGHDVGLYRRLWGVLRRLRPAIVHTRNLGTLEAQVLACLGGVRGRVHGEHGWNAAGPEGEPARHHRLRRLLRPCVGHYVALGGEIARYLEDRVGAPRARISCIFNGVDTQRFHPGGAGRRALLPPGFAPADAVVLGTVGRLQNVKDQPTLARAFVRALAEHPAARARLRLVIVGEGEHRAEVEAILQAADARALAWLPGAREDVPALLRALDVFVLPSRAEGVSNTILEAMASGLPVIATRVGANAELLQAGVTGVLVPPAAPEPMAAAILAYLDDPARLAGHGGAGRARAEAHFSLAAMVAQYAAVYDRVLGR</sequence>
<dbReference type="Pfam" id="PF13692">
    <property type="entry name" value="Glyco_trans_1_4"/>
    <property type="match status" value="1"/>
</dbReference>
<dbReference type="InterPro" id="IPR017522">
    <property type="entry name" value="Sugar_tfrase_PEP-CTERM_Stp2"/>
</dbReference>
<dbReference type="OrthoDB" id="9775208at2"/>
<protein>
    <submittedName>
        <fullName evidence="2">Sugar transferase (PEP-CTERM/EpsH1 system associated)</fullName>
    </submittedName>
</protein>
<dbReference type="Gene3D" id="3.40.50.2000">
    <property type="entry name" value="Glycogen Phosphorylase B"/>
    <property type="match status" value="2"/>
</dbReference>
<name>A0A4R2LTQ6_9GAMM</name>
<gene>
    <name evidence="2" type="ORF">EV699_103232</name>
</gene>
<keyword evidence="2" id="KW-0808">Transferase</keyword>
<dbReference type="InterPro" id="IPR028098">
    <property type="entry name" value="Glyco_trans_4-like_N"/>
</dbReference>
<comment type="caution">
    <text evidence="2">The sequence shown here is derived from an EMBL/GenBank/DDBJ whole genome shotgun (WGS) entry which is preliminary data.</text>
</comment>
<dbReference type="AlphaFoldDB" id="A0A4R2LTQ6"/>
<dbReference type="InterPro" id="IPR050194">
    <property type="entry name" value="Glycosyltransferase_grp1"/>
</dbReference>
<organism evidence="2 3">
    <name type="scientific">Plasticicumulans lactativorans</name>
    <dbReference type="NCBI Taxonomy" id="1133106"/>
    <lineage>
        <taxon>Bacteria</taxon>
        <taxon>Pseudomonadati</taxon>
        <taxon>Pseudomonadota</taxon>
        <taxon>Gammaproteobacteria</taxon>
        <taxon>Candidatus Competibacteraceae</taxon>
        <taxon>Plasticicumulans</taxon>
    </lineage>
</organism>
<dbReference type="Pfam" id="PF13439">
    <property type="entry name" value="Glyco_transf_4"/>
    <property type="match status" value="1"/>
</dbReference>
<evidence type="ECO:0000313" key="2">
    <source>
        <dbReference type="EMBL" id="TCO83182.1"/>
    </source>
</evidence>
<feature type="domain" description="Glycosyltransferase subfamily 4-like N-terminal" evidence="1">
    <location>
        <begin position="20"/>
        <end position="180"/>
    </location>
</feature>
<evidence type="ECO:0000313" key="3">
    <source>
        <dbReference type="Proteomes" id="UP000295765"/>
    </source>
</evidence>
<accession>A0A4R2LTQ6</accession>